<proteinExistence type="predicted"/>
<reference evidence="1 2" key="1">
    <citation type="submission" date="2020-04" db="EMBL/GenBank/DDBJ databases">
        <title>Novel Mycoplasma species detected in Phocoena phocoena (harbor porpoise) from the USA.</title>
        <authorList>
            <person name="Volokhov D.V."/>
        </authorList>
    </citation>
    <scope>NUCLEOTIDE SEQUENCE [LARGE SCALE GENOMIC DNA]</scope>
    <source>
        <strain evidence="1 2">Phocoena C-264-GEN</strain>
    </source>
</reference>
<evidence type="ECO:0000313" key="1">
    <source>
        <dbReference type="EMBL" id="QJG66816.1"/>
    </source>
</evidence>
<accession>A0A858U7V8</accession>
<evidence type="ECO:0000313" key="2">
    <source>
        <dbReference type="Proteomes" id="UP000501060"/>
    </source>
</evidence>
<dbReference type="RefSeq" id="WP_169604867.1">
    <property type="nucleotide sequence ID" value="NZ_CP051481.1"/>
</dbReference>
<organism evidence="1 2">
    <name type="scientific">Mycoplasma phocoenae</name>
    <dbReference type="NCBI Taxonomy" id="754517"/>
    <lineage>
        <taxon>Bacteria</taxon>
        <taxon>Bacillati</taxon>
        <taxon>Mycoplasmatota</taxon>
        <taxon>Mollicutes</taxon>
        <taxon>Mycoplasmataceae</taxon>
        <taxon>Mycoplasma</taxon>
    </lineage>
</organism>
<keyword evidence="2" id="KW-1185">Reference proteome</keyword>
<dbReference type="SUPFAM" id="SSF116965">
    <property type="entry name" value="Hypothetical protein MPN330"/>
    <property type="match status" value="1"/>
</dbReference>
<dbReference type="AlphaFoldDB" id="A0A858U7V8"/>
<gene>
    <name evidence="1" type="ORF">HGG69_00510</name>
</gene>
<sequence>MAQTKEQLAKEWEEFLTNLIKIKETDPALALYTLKHEKRFTMTEVSPIVRETEQAFLIETLSDNTDYPTALTAEQLINEIKTDLVDYYFMIMYMKLKNKDITKHAADFQWFFEQKEGMHQEILTLIWNLLHEKTIDYEYKFKDIRLNPSKLSNINSNKEFFKIKETLNSMYEKNPSEGKVAIQVFAKFANMYWLDIIQENKLMSADMIINVTNVLLGNKDKTSLNAEETTLYNFFI</sequence>
<dbReference type="KEGG" id="mphe:HGG69_00510"/>
<dbReference type="Proteomes" id="UP000501060">
    <property type="component" value="Chromosome"/>
</dbReference>
<dbReference type="EMBL" id="CP051481">
    <property type="protein sequence ID" value="QJG66816.1"/>
    <property type="molecule type" value="Genomic_DNA"/>
</dbReference>
<protein>
    <submittedName>
        <fullName evidence="1">Uncharacterized protein</fullName>
    </submittedName>
</protein>
<name>A0A858U7V8_9MOLU</name>